<dbReference type="GO" id="GO:0016747">
    <property type="term" value="F:acyltransferase activity, transferring groups other than amino-acyl groups"/>
    <property type="evidence" value="ECO:0007669"/>
    <property type="project" value="InterPro"/>
</dbReference>
<feature type="domain" description="N-acetyltransferase" evidence="1">
    <location>
        <begin position="10"/>
        <end position="142"/>
    </location>
</feature>
<dbReference type="SUPFAM" id="SSF55729">
    <property type="entry name" value="Acyl-CoA N-acyltransferases (Nat)"/>
    <property type="match status" value="1"/>
</dbReference>
<name>A0A368GCN2_ANCCA</name>
<dbReference type="AlphaFoldDB" id="A0A368GCN2"/>
<dbReference type="InterPro" id="IPR000182">
    <property type="entry name" value="GNAT_dom"/>
</dbReference>
<dbReference type="Proteomes" id="UP000252519">
    <property type="component" value="Unassembled WGS sequence"/>
</dbReference>
<organism evidence="2 3">
    <name type="scientific">Ancylostoma caninum</name>
    <name type="common">Dog hookworm</name>
    <dbReference type="NCBI Taxonomy" id="29170"/>
    <lineage>
        <taxon>Eukaryota</taxon>
        <taxon>Metazoa</taxon>
        <taxon>Ecdysozoa</taxon>
        <taxon>Nematoda</taxon>
        <taxon>Chromadorea</taxon>
        <taxon>Rhabditida</taxon>
        <taxon>Rhabditina</taxon>
        <taxon>Rhabditomorpha</taxon>
        <taxon>Strongyloidea</taxon>
        <taxon>Ancylostomatidae</taxon>
        <taxon>Ancylostomatinae</taxon>
        <taxon>Ancylostoma</taxon>
    </lineage>
</organism>
<comment type="caution">
    <text evidence="2">The sequence shown here is derived from an EMBL/GenBank/DDBJ whole genome shotgun (WGS) entry which is preliminary data.</text>
</comment>
<dbReference type="OrthoDB" id="5782930at2759"/>
<dbReference type="PANTHER" id="PTHR47237:SF1">
    <property type="entry name" value="SLL0310 PROTEIN"/>
    <property type="match status" value="1"/>
</dbReference>
<dbReference type="EMBL" id="JOJR01000208">
    <property type="protein sequence ID" value="RCN42154.1"/>
    <property type="molecule type" value="Genomic_DNA"/>
</dbReference>
<protein>
    <recommendedName>
        <fullName evidence="1">N-acetyltransferase domain-containing protein</fullName>
    </recommendedName>
</protein>
<dbReference type="InterPro" id="IPR016181">
    <property type="entry name" value="Acyl_CoA_acyltransferase"/>
</dbReference>
<dbReference type="PANTHER" id="PTHR47237">
    <property type="entry name" value="SLL0310 PROTEIN"/>
    <property type="match status" value="1"/>
</dbReference>
<evidence type="ECO:0000313" key="2">
    <source>
        <dbReference type="EMBL" id="RCN42154.1"/>
    </source>
</evidence>
<sequence length="170" mass="19686">MQQLTEENVQFIRHSTPEIWDEMRDLVRTMPWTSMDEAMWQLLPEMENIYPVFAVRKSDNCLLGGVALVERDVVFGAFYLIRPEVRGLGVGLKMIAHVLDSVANVSKIKPMLARAVTAMVKKYSGPPFYAIHHHELYLFTLPRKELLQLFPRLCSTLMPKSFKVRPKRNI</sequence>
<dbReference type="Pfam" id="PF00583">
    <property type="entry name" value="Acetyltransf_1"/>
    <property type="match status" value="1"/>
</dbReference>
<dbReference type="PROSITE" id="PS51186">
    <property type="entry name" value="GNAT"/>
    <property type="match status" value="1"/>
</dbReference>
<evidence type="ECO:0000259" key="1">
    <source>
        <dbReference type="PROSITE" id="PS51186"/>
    </source>
</evidence>
<dbReference type="InterPro" id="IPR052729">
    <property type="entry name" value="Acyl/Acetyltrans_Enzymes"/>
</dbReference>
<keyword evidence="3" id="KW-1185">Reference proteome</keyword>
<accession>A0A368GCN2</accession>
<proteinExistence type="predicted"/>
<gene>
    <name evidence="2" type="ORF">ANCCAN_11896</name>
</gene>
<evidence type="ECO:0000313" key="3">
    <source>
        <dbReference type="Proteomes" id="UP000252519"/>
    </source>
</evidence>
<reference evidence="2 3" key="1">
    <citation type="submission" date="2014-10" db="EMBL/GenBank/DDBJ databases">
        <title>Draft genome of the hookworm Ancylostoma caninum.</title>
        <authorList>
            <person name="Mitreva M."/>
        </authorList>
    </citation>
    <scope>NUCLEOTIDE SEQUENCE [LARGE SCALE GENOMIC DNA]</scope>
    <source>
        <strain evidence="2 3">Baltimore</strain>
    </source>
</reference>
<dbReference type="STRING" id="29170.A0A368GCN2"/>